<dbReference type="SUPFAM" id="SSF55681">
    <property type="entry name" value="Class II aaRS and biotin synthetases"/>
    <property type="match status" value="1"/>
</dbReference>
<dbReference type="EC" id="6.3.4.15" evidence="5"/>
<dbReference type="NCBIfam" id="TIGR00121">
    <property type="entry name" value="birA_ligase"/>
    <property type="match status" value="1"/>
</dbReference>
<comment type="caution">
    <text evidence="7">The sequence shown here is derived from an EMBL/GenBank/DDBJ whole genome shotgun (WGS) entry which is preliminary data.</text>
</comment>
<protein>
    <recommendedName>
        <fullName evidence="5">biotin--[biotin carboxyl-carrier protein] ligase</fullName>
        <ecNumber evidence="5">6.3.4.15</ecNumber>
    </recommendedName>
</protein>
<dbReference type="OrthoDB" id="9807064at2"/>
<gene>
    <name evidence="7" type="ORF">EJ104_00930</name>
</gene>
<evidence type="ECO:0000313" key="7">
    <source>
        <dbReference type="EMBL" id="RTR30847.1"/>
    </source>
</evidence>
<dbReference type="Gene3D" id="3.30.930.10">
    <property type="entry name" value="Bira Bifunctional Protein, Domain 2"/>
    <property type="match status" value="1"/>
</dbReference>
<dbReference type="Proteomes" id="UP000277766">
    <property type="component" value="Unassembled WGS sequence"/>
</dbReference>
<reference evidence="7 8" key="1">
    <citation type="submission" date="2018-12" db="EMBL/GenBank/DDBJ databases">
        <title>Deinococcus radiophilus ATCC 27603 genome sequencing and assembly.</title>
        <authorList>
            <person name="Maclea K.S."/>
            <person name="Maynard C.R."/>
        </authorList>
    </citation>
    <scope>NUCLEOTIDE SEQUENCE [LARGE SCALE GENOMIC DNA]</scope>
    <source>
        <strain evidence="7 8">ATCC 27603</strain>
    </source>
</reference>
<dbReference type="InterPro" id="IPR008988">
    <property type="entry name" value="Transcriptional_repressor_C"/>
</dbReference>
<dbReference type="AlphaFoldDB" id="A0A3S0RKS4"/>
<name>A0A3S0RKS4_9DEIO</name>
<keyword evidence="2" id="KW-0547">Nucleotide-binding</keyword>
<dbReference type="GO" id="GO:0005524">
    <property type="term" value="F:ATP binding"/>
    <property type="evidence" value="ECO:0007669"/>
    <property type="project" value="UniProtKB-KW"/>
</dbReference>
<dbReference type="PANTHER" id="PTHR12835">
    <property type="entry name" value="BIOTIN PROTEIN LIGASE"/>
    <property type="match status" value="1"/>
</dbReference>
<evidence type="ECO:0000256" key="2">
    <source>
        <dbReference type="ARBA" id="ARBA00022741"/>
    </source>
</evidence>
<dbReference type="PANTHER" id="PTHR12835:SF5">
    <property type="entry name" value="BIOTIN--PROTEIN LIGASE"/>
    <property type="match status" value="1"/>
</dbReference>
<evidence type="ECO:0000256" key="5">
    <source>
        <dbReference type="ARBA" id="ARBA00024227"/>
    </source>
</evidence>
<feature type="domain" description="BPL/LPL catalytic" evidence="6">
    <location>
        <begin position="67"/>
        <end position="257"/>
    </location>
</feature>
<keyword evidence="1 7" id="KW-0436">Ligase</keyword>
<dbReference type="RefSeq" id="WP_126350875.1">
    <property type="nucleotide sequence ID" value="NZ_CP086380.1"/>
</dbReference>
<dbReference type="Pfam" id="PF03099">
    <property type="entry name" value="BPL_LplA_LipB"/>
    <property type="match status" value="1"/>
</dbReference>
<dbReference type="EMBL" id="RXPE01000001">
    <property type="protein sequence ID" value="RTR30847.1"/>
    <property type="molecule type" value="Genomic_DNA"/>
</dbReference>
<dbReference type="Pfam" id="PF02237">
    <property type="entry name" value="BPL_C"/>
    <property type="match status" value="1"/>
</dbReference>
<keyword evidence="3" id="KW-0067">ATP-binding</keyword>
<evidence type="ECO:0000256" key="4">
    <source>
        <dbReference type="ARBA" id="ARBA00023267"/>
    </source>
</evidence>
<dbReference type="InterPro" id="IPR045864">
    <property type="entry name" value="aa-tRNA-synth_II/BPL/LPL"/>
</dbReference>
<evidence type="ECO:0000313" key="8">
    <source>
        <dbReference type="Proteomes" id="UP000277766"/>
    </source>
</evidence>
<evidence type="ECO:0000256" key="1">
    <source>
        <dbReference type="ARBA" id="ARBA00022598"/>
    </source>
</evidence>
<dbReference type="Gene3D" id="2.30.30.100">
    <property type="match status" value="1"/>
</dbReference>
<dbReference type="InterPro" id="IPR003142">
    <property type="entry name" value="BPL_C"/>
</dbReference>
<evidence type="ECO:0000256" key="3">
    <source>
        <dbReference type="ARBA" id="ARBA00022840"/>
    </source>
</evidence>
<dbReference type="PROSITE" id="PS51733">
    <property type="entry name" value="BPL_LPL_CATALYTIC"/>
    <property type="match status" value="1"/>
</dbReference>
<dbReference type="InterPro" id="IPR004408">
    <property type="entry name" value="Biotin_CoA_COase_ligase"/>
</dbReference>
<dbReference type="GO" id="GO:0005737">
    <property type="term" value="C:cytoplasm"/>
    <property type="evidence" value="ECO:0007669"/>
    <property type="project" value="TreeGrafter"/>
</dbReference>
<proteinExistence type="predicted"/>
<keyword evidence="8" id="KW-1185">Reference proteome</keyword>
<dbReference type="InterPro" id="IPR004143">
    <property type="entry name" value="BPL_LPL_catalytic"/>
</dbReference>
<dbReference type="GO" id="GO:0004077">
    <property type="term" value="F:biotin--[biotin carboxyl-carrier protein] ligase activity"/>
    <property type="evidence" value="ECO:0007669"/>
    <property type="project" value="UniProtKB-EC"/>
</dbReference>
<sequence>MPERLLPLLTETPRSGDELGEALGLGRVMVNTLAHRLRGQGVPLEVGRTGYALQRGTPAPGMVPIQGQFGQALRYYGEIDSTQDTLRTWANDVHDSAPHGAVVVAERQRAGRGRRGRSWLTAEGSLVFSLLLRGPLPLAALPTLPLAAGVALRRAAGGGGLKWPNDLLDNQGRKVAGILLEAELRGEEARQAVLGIGINVSEAPEGAGNVHSFRPGVTRAELLGELLAALEYWLNAPADEVLDAWRAVSVTLGRPVQFTPAGGGPRTGTAVDIDAQGSLLVALPGGVRQVVSAGDVELVGQFQSSDPGNVTQ</sequence>
<keyword evidence="4" id="KW-0092">Biotin</keyword>
<accession>A0A3S0RKS4</accession>
<evidence type="ECO:0000259" key="6">
    <source>
        <dbReference type="PROSITE" id="PS51733"/>
    </source>
</evidence>
<organism evidence="7 8">
    <name type="scientific">Deinococcus radiophilus</name>
    <dbReference type="NCBI Taxonomy" id="32062"/>
    <lineage>
        <taxon>Bacteria</taxon>
        <taxon>Thermotogati</taxon>
        <taxon>Deinococcota</taxon>
        <taxon>Deinococci</taxon>
        <taxon>Deinococcales</taxon>
        <taxon>Deinococcaceae</taxon>
        <taxon>Deinococcus</taxon>
    </lineage>
</organism>
<dbReference type="SUPFAM" id="SSF50037">
    <property type="entry name" value="C-terminal domain of transcriptional repressors"/>
    <property type="match status" value="1"/>
</dbReference>